<feature type="transmembrane region" description="Helical" evidence="1">
    <location>
        <begin position="135"/>
        <end position="159"/>
    </location>
</feature>
<dbReference type="InterPro" id="IPR021329">
    <property type="entry name" value="DUF2938"/>
</dbReference>
<proteinExistence type="predicted"/>
<accession>A0A368DR74</accession>
<reference evidence="2 3" key="1">
    <citation type="journal article" date="2018" name="Microbiome">
        <title>Fine metagenomic profile of the Mediterranean stratified and mixed water columns revealed by assembly and recruitment.</title>
        <authorList>
            <person name="Haro-Moreno J.M."/>
            <person name="Lopez-Perez M."/>
            <person name="De La Torre J.R."/>
            <person name="Picazo A."/>
            <person name="Camacho A."/>
            <person name="Rodriguez-Valera F."/>
        </authorList>
    </citation>
    <scope>NUCLEOTIDE SEQUENCE [LARGE SCALE GENOMIC DNA]</scope>
    <source>
        <strain evidence="2">MED-G57</strain>
    </source>
</reference>
<organism evidence="2 3">
    <name type="scientific">PS1 clade bacterium</name>
    <dbReference type="NCBI Taxonomy" id="2175152"/>
    <lineage>
        <taxon>Bacteria</taxon>
        <taxon>Pseudomonadati</taxon>
        <taxon>Pseudomonadota</taxon>
        <taxon>Alphaproteobacteria</taxon>
        <taxon>PS1 clade</taxon>
    </lineage>
</organism>
<sequence>MNFSLIFEVVVVGVFACIIFDLWQRIFQSLTSIPPSNWSMVGRWFLNLLNKQVLFVSDLNNVPKFENETIAGWSLHYSIAVGYSSVYMILNKFNLLGVGPIDGMIFGIISVVVPWFFFLPALGNGVLGRLTPKPILVCSLALMMHTIFGMSIGTGYLVFDLVG</sequence>
<protein>
    <submittedName>
        <fullName evidence="2">DUF2938 family protein</fullName>
    </submittedName>
</protein>
<evidence type="ECO:0000256" key="1">
    <source>
        <dbReference type="SAM" id="Phobius"/>
    </source>
</evidence>
<name>A0A368DR74_9PROT</name>
<dbReference type="AlphaFoldDB" id="A0A368DR74"/>
<feature type="transmembrane region" description="Helical" evidence="1">
    <location>
        <begin position="101"/>
        <end position="123"/>
    </location>
</feature>
<evidence type="ECO:0000313" key="2">
    <source>
        <dbReference type="EMBL" id="RCL73701.1"/>
    </source>
</evidence>
<feature type="transmembrane region" description="Helical" evidence="1">
    <location>
        <begin position="70"/>
        <end position="89"/>
    </location>
</feature>
<keyword evidence="1" id="KW-0472">Membrane</keyword>
<keyword evidence="1" id="KW-0812">Transmembrane</keyword>
<keyword evidence="1" id="KW-1133">Transmembrane helix</keyword>
<comment type="caution">
    <text evidence="2">The sequence shown here is derived from an EMBL/GenBank/DDBJ whole genome shotgun (WGS) entry which is preliminary data.</text>
</comment>
<feature type="transmembrane region" description="Helical" evidence="1">
    <location>
        <begin position="6"/>
        <end position="23"/>
    </location>
</feature>
<dbReference type="EMBL" id="QOQD01000005">
    <property type="protein sequence ID" value="RCL73701.1"/>
    <property type="molecule type" value="Genomic_DNA"/>
</dbReference>
<dbReference type="Pfam" id="PF11158">
    <property type="entry name" value="DUF2938"/>
    <property type="match status" value="1"/>
</dbReference>
<dbReference type="Proteomes" id="UP000253570">
    <property type="component" value="Unassembled WGS sequence"/>
</dbReference>
<gene>
    <name evidence="2" type="ORF">DBW71_02690</name>
</gene>
<evidence type="ECO:0000313" key="3">
    <source>
        <dbReference type="Proteomes" id="UP000253570"/>
    </source>
</evidence>